<dbReference type="AlphaFoldDB" id="A0AAE6IVA1"/>
<dbReference type="Proteomes" id="UP000323594">
    <property type="component" value="Chromosome"/>
</dbReference>
<organism evidence="1 2">
    <name type="scientific">Treponema phagedenis</name>
    <dbReference type="NCBI Taxonomy" id="162"/>
    <lineage>
        <taxon>Bacteria</taxon>
        <taxon>Pseudomonadati</taxon>
        <taxon>Spirochaetota</taxon>
        <taxon>Spirochaetia</taxon>
        <taxon>Spirochaetales</taxon>
        <taxon>Treponemataceae</taxon>
        <taxon>Treponema</taxon>
    </lineage>
</organism>
<sequence>MQEFFLCFGNNLYIFSVLPLTGTKLFIPAPKAGVLKLCNLPCFKTSLLLGTTGVRARSDFAIRGSTECSFGILVHSACEFCLLPETLRQNIV</sequence>
<name>A0AAE6IVA1_TREPH</name>
<proteinExistence type="predicted"/>
<evidence type="ECO:0000313" key="2">
    <source>
        <dbReference type="Proteomes" id="UP000323594"/>
    </source>
</evidence>
<dbReference type="EMBL" id="CP042817">
    <property type="protein sequence ID" value="QEJ99005.1"/>
    <property type="molecule type" value="Genomic_DNA"/>
</dbReference>
<accession>A0AAE6IVA1</accession>
<gene>
    <name evidence="1" type="ORF">FUT82_14070</name>
</gene>
<evidence type="ECO:0000313" key="1">
    <source>
        <dbReference type="EMBL" id="QEJ99005.1"/>
    </source>
</evidence>
<reference evidence="1 2" key="1">
    <citation type="submission" date="2019-08" db="EMBL/GenBank/DDBJ databases">
        <authorList>
            <person name="Kuhnert P."/>
        </authorList>
    </citation>
    <scope>NUCLEOTIDE SEQUENCE [LARGE SCALE GENOMIC DNA]</scope>
    <source>
        <strain evidence="1 2">B36.5</strain>
    </source>
</reference>
<protein>
    <submittedName>
        <fullName evidence="1">Uncharacterized protein</fullName>
    </submittedName>
</protein>
<dbReference type="RefSeq" id="WP_148879194.1">
    <property type="nucleotide sequence ID" value="NZ_CDNC01000006.1"/>
</dbReference>